<comment type="caution">
    <text evidence="2">The sequence shown here is derived from an EMBL/GenBank/DDBJ whole genome shotgun (WGS) entry which is preliminary data.</text>
</comment>
<evidence type="ECO:0000313" key="2">
    <source>
        <dbReference type="EMBL" id="KAI7755103.1"/>
    </source>
</evidence>
<evidence type="ECO:0000313" key="3">
    <source>
        <dbReference type="Proteomes" id="UP001206925"/>
    </source>
</evidence>
<dbReference type="Pfam" id="PF00646">
    <property type="entry name" value="F-box"/>
    <property type="match status" value="1"/>
</dbReference>
<dbReference type="InterPro" id="IPR001810">
    <property type="entry name" value="F-box_dom"/>
</dbReference>
<dbReference type="SUPFAM" id="SSF81383">
    <property type="entry name" value="F-box domain"/>
    <property type="match status" value="1"/>
</dbReference>
<dbReference type="AlphaFoldDB" id="A0AAD5D739"/>
<dbReference type="PANTHER" id="PTHR31672:SF13">
    <property type="entry name" value="F-BOX PROTEIN CPR30-LIKE"/>
    <property type="match status" value="1"/>
</dbReference>
<organism evidence="2 3">
    <name type="scientific">Ambrosia artemisiifolia</name>
    <name type="common">Common ragweed</name>
    <dbReference type="NCBI Taxonomy" id="4212"/>
    <lineage>
        <taxon>Eukaryota</taxon>
        <taxon>Viridiplantae</taxon>
        <taxon>Streptophyta</taxon>
        <taxon>Embryophyta</taxon>
        <taxon>Tracheophyta</taxon>
        <taxon>Spermatophyta</taxon>
        <taxon>Magnoliopsida</taxon>
        <taxon>eudicotyledons</taxon>
        <taxon>Gunneridae</taxon>
        <taxon>Pentapetalae</taxon>
        <taxon>asterids</taxon>
        <taxon>campanulids</taxon>
        <taxon>Asterales</taxon>
        <taxon>Asteraceae</taxon>
        <taxon>Asteroideae</taxon>
        <taxon>Heliantheae alliance</taxon>
        <taxon>Heliantheae</taxon>
        <taxon>Ambrosia</taxon>
    </lineage>
</organism>
<sequence>MDSHLSTEMIMEIVSRTSLKTLGVMRCTSKEFNTLAYESYLLDLCKKRKKIVSGFIIQNMKRGCMYIKDFAPSPKSDTLDLRFLPYNTQILATSEQGMVVFKNQSDHGEEFVSRRWRKLYTTYRCDIFDSMTWEWRSLKHVMLAYCVSLTNPQPITKGGSIYMLLTNNHILKFNAHSETWKVFSSPIPYDESRTSTELVKYGGRLGLASKPPNANGCWDIWVLTKDGLWEKEGGGVVESESERESLKALYDSDTSVMVDRERFLYYRFKQGNNMIKKVVLNDTPYQIFSFRSDFEPVDLI</sequence>
<dbReference type="EMBL" id="JAMZMK010001697">
    <property type="protein sequence ID" value="KAI7755103.1"/>
    <property type="molecule type" value="Genomic_DNA"/>
</dbReference>
<name>A0AAD5D739_AMBAR</name>
<accession>A0AAD5D739</accession>
<dbReference type="InterPro" id="IPR036047">
    <property type="entry name" value="F-box-like_dom_sf"/>
</dbReference>
<dbReference type="PANTHER" id="PTHR31672">
    <property type="entry name" value="BNACNNG10540D PROTEIN"/>
    <property type="match status" value="1"/>
</dbReference>
<dbReference type="InterPro" id="IPR050796">
    <property type="entry name" value="SCF_F-box_component"/>
</dbReference>
<feature type="domain" description="F-box" evidence="1">
    <location>
        <begin position="3"/>
        <end position="36"/>
    </location>
</feature>
<protein>
    <recommendedName>
        <fullName evidence="1">F-box domain-containing protein</fullName>
    </recommendedName>
</protein>
<keyword evidence="3" id="KW-1185">Reference proteome</keyword>
<proteinExistence type="predicted"/>
<evidence type="ECO:0000259" key="1">
    <source>
        <dbReference type="Pfam" id="PF00646"/>
    </source>
</evidence>
<gene>
    <name evidence="2" type="ORF">M8C21_025973</name>
</gene>
<reference evidence="2" key="1">
    <citation type="submission" date="2022-06" db="EMBL/GenBank/DDBJ databases">
        <title>Uncovering the hologenomic basis of an extraordinary plant invasion.</title>
        <authorList>
            <person name="Bieker V.C."/>
            <person name="Martin M.D."/>
            <person name="Gilbert T."/>
            <person name="Hodgins K."/>
            <person name="Battlay P."/>
            <person name="Petersen B."/>
            <person name="Wilson J."/>
        </authorList>
    </citation>
    <scope>NUCLEOTIDE SEQUENCE</scope>
    <source>
        <strain evidence="2">AA19_3_7</strain>
        <tissue evidence="2">Leaf</tissue>
    </source>
</reference>
<dbReference type="Proteomes" id="UP001206925">
    <property type="component" value="Unassembled WGS sequence"/>
</dbReference>